<keyword evidence="3" id="KW-0106">Calcium</keyword>
<reference evidence="5" key="1">
    <citation type="submission" date="2016-10" db="EMBL/GenBank/DDBJ databases">
        <authorList>
            <person name="Benchimol M."/>
            <person name="Almeida L.G."/>
            <person name="Vasconcelos A.T."/>
            <person name="Perreira-Neves A."/>
            <person name="Rosa I.A."/>
            <person name="Tasca T."/>
            <person name="Bogo M.R."/>
            <person name="de Souza W."/>
        </authorList>
    </citation>
    <scope>NUCLEOTIDE SEQUENCE [LARGE SCALE GENOMIC DNA]</scope>
    <source>
        <strain evidence="5">K</strain>
    </source>
</reference>
<dbReference type="GO" id="GO:0005509">
    <property type="term" value="F:calcium ion binding"/>
    <property type="evidence" value="ECO:0007669"/>
    <property type="project" value="InterPro"/>
</dbReference>
<sequence length="147" mass="16646">MSTPYTQEELNGFKEKFDMIDLDHSNSLDQYEFSSYLTSIGLDPRLTPACFKVFDVNGDGTLSFDEFVEYLKHCKIAETDPRHLYKLIFDAVDKDKNGSIDANEICEFLGLLGIPMTPEMAQEEVKVIDKDGNGLVEFNEICDAIDL</sequence>
<dbReference type="FunFam" id="1.10.238.10:FF:000178">
    <property type="entry name" value="Calmodulin-2 A"/>
    <property type="match status" value="1"/>
</dbReference>
<dbReference type="PROSITE" id="PS50222">
    <property type="entry name" value="EF_HAND_2"/>
    <property type="match status" value="4"/>
</dbReference>
<dbReference type="RefSeq" id="XP_068352973.1">
    <property type="nucleotide sequence ID" value="XM_068509186.1"/>
</dbReference>
<dbReference type="Pfam" id="PF13499">
    <property type="entry name" value="EF-hand_7"/>
    <property type="match status" value="2"/>
</dbReference>
<feature type="domain" description="EF-hand" evidence="4">
    <location>
        <begin position="49"/>
        <end position="77"/>
    </location>
</feature>
<evidence type="ECO:0000256" key="3">
    <source>
        <dbReference type="ARBA" id="ARBA00022837"/>
    </source>
</evidence>
<gene>
    <name evidence="5" type="primary">PCM5</name>
    <name evidence="5" type="ORF">TRFO_33627</name>
</gene>
<accession>A0A1J4JRG0</accession>
<feature type="domain" description="EF-hand" evidence="4">
    <location>
        <begin position="80"/>
        <end position="115"/>
    </location>
</feature>
<dbReference type="GeneID" id="94843890"/>
<evidence type="ECO:0000259" key="4">
    <source>
        <dbReference type="PROSITE" id="PS50222"/>
    </source>
</evidence>
<dbReference type="VEuPathDB" id="TrichDB:TRFO_33627"/>
<feature type="domain" description="EF-hand" evidence="4">
    <location>
        <begin position="8"/>
        <end position="43"/>
    </location>
</feature>
<keyword evidence="1" id="KW-0479">Metal-binding</keyword>
<keyword evidence="6" id="KW-1185">Reference proteome</keyword>
<evidence type="ECO:0000313" key="6">
    <source>
        <dbReference type="Proteomes" id="UP000179807"/>
    </source>
</evidence>
<feature type="domain" description="EF-hand" evidence="4">
    <location>
        <begin position="116"/>
        <end position="147"/>
    </location>
</feature>
<dbReference type="AlphaFoldDB" id="A0A1J4JRG0"/>
<dbReference type="InterPro" id="IPR011992">
    <property type="entry name" value="EF-hand-dom_pair"/>
</dbReference>
<organism evidence="5 6">
    <name type="scientific">Tritrichomonas foetus</name>
    <dbReference type="NCBI Taxonomy" id="1144522"/>
    <lineage>
        <taxon>Eukaryota</taxon>
        <taxon>Metamonada</taxon>
        <taxon>Parabasalia</taxon>
        <taxon>Tritrichomonadida</taxon>
        <taxon>Tritrichomonadidae</taxon>
        <taxon>Tritrichomonas</taxon>
    </lineage>
</organism>
<dbReference type="OrthoDB" id="26525at2759"/>
<dbReference type="Proteomes" id="UP000179807">
    <property type="component" value="Unassembled WGS sequence"/>
</dbReference>
<dbReference type="Gene3D" id="1.10.238.10">
    <property type="entry name" value="EF-hand"/>
    <property type="match status" value="2"/>
</dbReference>
<keyword evidence="2" id="KW-0677">Repeat</keyword>
<comment type="caution">
    <text evidence="5">The sequence shown here is derived from an EMBL/GenBank/DDBJ whole genome shotgun (WGS) entry which is preliminary data.</text>
</comment>
<dbReference type="InterPro" id="IPR002048">
    <property type="entry name" value="EF_hand_dom"/>
</dbReference>
<evidence type="ECO:0000256" key="1">
    <source>
        <dbReference type="ARBA" id="ARBA00022723"/>
    </source>
</evidence>
<name>A0A1J4JRG0_9EUKA</name>
<dbReference type="SMART" id="SM00054">
    <property type="entry name" value="EFh"/>
    <property type="match status" value="4"/>
</dbReference>
<evidence type="ECO:0000256" key="2">
    <source>
        <dbReference type="ARBA" id="ARBA00022737"/>
    </source>
</evidence>
<dbReference type="InterPro" id="IPR018247">
    <property type="entry name" value="EF_Hand_1_Ca_BS"/>
</dbReference>
<proteinExistence type="predicted"/>
<evidence type="ECO:0000313" key="5">
    <source>
        <dbReference type="EMBL" id="OHS99836.1"/>
    </source>
</evidence>
<protein>
    <submittedName>
        <fullName evidence="5">Calmodulin-5/6/7/8</fullName>
    </submittedName>
</protein>
<dbReference type="SUPFAM" id="SSF47473">
    <property type="entry name" value="EF-hand"/>
    <property type="match status" value="1"/>
</dbReference>
<dbReference type="PROSITE" id="PS00018">
    <property type="entry name" value="EF_HAND_1"/>
    <property type="match status" value="4"/>
</dbReference>
<dbReference type="GO" id="GO:0043226">
    <property type="term" value="C:organelle"/>
    <property type="evidence" value="ECO:0007669"/>
    <property type="project" value="UniProtKB-ARBA"/>
</dbReference>
<dbReference type="PANTHER" id="PTHR45942">
    <property type="entry name" value="PROTEIN PHOSPATASE 3 REGULATORY SUBUNIT B ALPHA ISOFORM TYPE 1"/>
    <property type="match status" value="1"/>
</dbReference>
<dbReference type="EMBL" id="MLAK01000984">
    <property type="protein sequence ID" value="OHS99836.1"/>
    <property type="molecule type" value="Genomic_DNA"/>
</dbReference>